<protein>
    <submittedName>
        <fullName evidence="1">Serine acetyltransferase</fullName>
    </submittedName>
</protein>
<comment type="caution">
    <text evidence="1">The sequence shown here is derived from an EMBL/GenBank/DDBJ whole genome shotgun (WGS) entry which is preliminary data.</text>
</comment>
<reference evidence="1 2" key="1">
    <citation type="submission" date="2019-02" db="EMBL/GenBank/DDBJ databases">
        <title>Aquabacterium sp. strain KMB7.</title>
        <authorList>
            <person name="Chen W.-M."/>
        </authorList>
    </citation>
    <scope>NUCLEOTIDE SEQUENCE [LARGE SCALE GENOMIC DNA]</scope>
    <source>
        <strain evidence="1 2">KMB7</strain>
    </source>
</reference>
<accession>A0A4Q9GUT5</accession>
<evidence type="ECO:0000313" key="1">
    <source>
        <dbReference type="EMBL" id="TBO27897.1"/>
    </source>
</evidence>
<keyword evidence="2" id="KW-1185">Reference proteome</keyword>
<dbReference type="InterPro" id="IPR011004">
    <property type="entry name" value="Trimer_LpxA-like_sf"/>
</dbReference>
<organism evidence="1 2">
    <name type="scientific">Aquabacterium lacunae</name>
    <dbReference type="NCBI Taxonomy" id="2528630"/>
    <lineage>
        <taxon>Bacteria</taxon>
        <taxon>Pseudomonadati</taxon>
        <taxon>Pseudomonadota</taxon>
        <taxon>Betaproteobacteria</taxon>
        <taxon>Burkholderiales</taxon>
        <taxon>Aquabacterium</taxon>
    </lineage>
</organism>
<sequence>MTDTTLDAHTDAPLSWARTRALIASDARRMFAGNGGGSLPQRMFWLLMPTYQALFWYRLSRYCFLRGWRNTARLLFLFNLYRTRVEIPPTTDIGEACLIGHASGVVLYGRIGARATIYGDAKIGGGIDNSIDIGAGPGYPILGDDVTLGYRAAVLGPFRVGDGARLGPFALAVYDVPAGAKLRARKSVIMRPADAAAPASQGPQA</sequence>
<keyword evidence="1" id="KW-0808">Transferase</keyword>
<name>A0A4Q9GUT5_9BURK</name>
<dbReference type="GO" id="GO:0016740">
    <property type="term" value="F:transferase activity"/>
    <property type="evidence" value="ECO:0007669"/>
    <property type="project" value="UniProtKB-KW"/>
</dbReference>
<dbReference type="PANTHER" id="PTHR42811">
    <property type="entry name" value="SERINE ACETYLTRANSFERASE"/>
    <property type="match status" value="1"/>
</dbReference>
<gene>
    <name evidence="1" type="ORF">EYS42_15795</name>
</gene>
<proteinExistence type="predicted"/>
<dbReference type="OrthoDB" id="9154370at2"/>
<dbReference type="RefSeq" id="WP_130969167.1">
    <property type="nucleotide sequence ID" value="NZ_SIXI01000008.1"/>
</dbReference>
<evidence type="ECO:0000313" key="2">
    <source>
        <dbReference type="Proteomes" id="UP000292120"/>
    </source>
</evidence>
<dbReference type="Proteomes" id="UP000292120">
    <property type="component" value="Unassembled WGS sequence"/>
</dbReference>
<dbReference type="Gene3D" id="2.160.10.10">
    <property type="entry name" value="Hexapeptide repeat proteins"/>
    <property type="match status" value="1"/>
</dbReference>
<dbReference type="SUPFAM" id="SSF51161">
    <property type="entry name" value="Trimeric LpxA-like enzymes"/>
    <property type="match status" value="1"/>
</dbReference>
<dbReference type="EMBL" id="SIXI01000008">
    <property type="protein sequence ID" value="TBO27897.1"/>
    <property type="molecule type" value="Genomic_DNA"/>
</dbReference>
<dbReference type="AlphaFoldDB" id="A0A4Q9GUT5"/>